<dbReference type="EMBL" id="JADGMS010000002">
    <property type="protein sequence ID" value="KAF9687430.1"/>
    <property type="molecule type" value="Genomic_DNA"/>
</dbReference>
<evidence type="ECO:0000256" key="2">
    <source>
        <dbReference type="ARBA" id="ARBA00022679"/>
    </source>
</evidence>
<accession>A0A835N767</accession>
<keyword evidence="7" id="KW-0460">Magnesium</keyword>
<protein>
    <recommendedName>
        <fullName evidence="8">Alpha-glucan water dikinase phosphohistidine-like domain-containing protein</fullName>
    </recommendedName>
</protein>
<comment type="caution">
    <text evidence="9">The sequence shown here is derived from an EMBL/GenBank/DDBJ whole genome shotgun (WGS) entry which is preliminary data.</text>
</comment>
<reference evidence="9 10" key="1">
    <citation type="submission" date="2020-10" db="EMBL/GenBank/DDBJ databases">
        <title>Plant Genome Project.</title>
        <authorList>
            <person name="Zhang R.-G."/>
        </authorList>
    </citation>
    <scope>NUCLEOTIDE SEQUENCE [LARGE SCALE GENOMIC DNA]</scope>
    <source>
        <strain evidence="9">FAFU-HL-1</strain>
        <tissue evidence="9">Leaf</tissue>
    </source>
</reference>
<evidence type="ECO:0000256" key="1">
    <source>
        <dbReference type="ARBA" id="ARBA00001946"/>
    </source>
</evidence>
<dbReference type="Proteomes" id="UP000657918">
    <property type="component" value="Unassembled WGS sequence"/>
</dbReference>
<sequence length="126" mass="14215">MASGLTKEKIASYCHPIVSEPRFRIDAREGFTRDLNMHLKTLKVCFATCFEQNIVQNLKLKEGKAISITVKSMNLIISFGLQMVSCRKDNLNHENLCMALLIQEVICGDYTFAIHTKNPLSGIPVR</sequence>
<evidence type="ECO:0000256" key="6">
    <source>
        <dbReference type="ARBA" id="ARBA00022840"/>
    </source>
</evidence>
<evidence type="ECO:0000313" key="10">
    <source>
        <dbReference type="Proteomes" id="UP000657918"/>
    </source>
</evidence>
<dbReference type="GO" id="GO:0046872">
    <property type="term" value="F:metal ion binding"/>
    <property type="evidence" value="ECO:0007669"/>
    <property type="project" value="UniProtKB-KW"/>
</dbReference>
<dbReference type="GO" id="GO:0005524">
    <property type="term" value="F:ATP binding"/>
    <property type="evidence" value="ECO:0007669"/>
    <property type="project" value="UniProtKB-KW"/>
</dbReference>
<keyword evidence="4" id="KW-0547">Nucleotide-binding</keyword>
<dbReference type="OrthoDB" id="6123450at2759"/>
<dbReference type="PANTHER" id="PTHR46999">
    <property type="entry name" value="ALPHA-GLUCAN WATER DIKINASE 1, CHLOROPLASTIC-RELATED"/>
    <property type="match status" value="1"/>
</dbReference>
<proteinExistence type="predicted"/>
<keyword evidence="6" id="KW-0067">ATP-binding</keyword>
<keyword evidence="10" id="KW-1185">Reference proteome</keyword>
<evidence type="ECO:0000256" key="7">
    <source>
        <dbReference type="ARBA" id="ARBA00022842"/>
    </source>
</evidence>
<gene>
    <name evidence="9" type="ORF">SADUNF_Sadunf02G0092700</name>
</gene>
<dbReference type="AlphaFoldDB" id="A0A835N767"/>
<dbReference type="GO" id="GO:0016301">
    <property type="term" value="F:kinase activity"/>
    <property type="evidence" value="ECO:0007669"/>
    <property type="project" value="UniProtKB-KW"/>
</dbReference>
<keyword evidence="2" id="KW-0808">Transferase</keyword>
<organism evidence="9 10">
    <name type="scientific">Salix dunnii</name>
    <dbReference type="NCBI Taxonomy" id="1413687"/>
    <lineage>
        <taxon>Eukaryota</taxon>
        <taxon>Viridiplantae</taxon>
        <taxon>Streptophyta</taxon>
        <taxon>Embryophyta</taxon>
        <taxon>Tracheophyta</taxon>
        <taxon>Spermatophyta</taxon>
        <taxon>Magnoliopsida</taxon>
        <taxon>eudicotyledons</taxon>
        <taxon>Gunneridae</taxon>
        <taxon>Pentapetalae</taxon>
        <taxon>rosids</taxon>
        <taxon>fabids</taxon>
        <taxon>Malpighiales</taxon>
        <taxon>Salicaceae</taxon>
        <taxon>Saliceae</taxon>
        <taxon>Salix</taxon>
    </lineage>
</organism>
<evidence type="ECO:0000259" key="8">
    <source>
        <dbReference type="Pfam" id="PF22973"/>
    </source>
</evidence>
<dbReference type="PANTHER" id="PTHR46999:SF4">
    <property type="entry name" value="ALPHA-GLUCAN WATER DIKINASE 2"/>
    <property type="match status" value="1"/>
</dbReference>
<comment type="cofactor">
    <cofactor evidence="1">
        <name>Mg(2+)</name>
        <dbReference type="ChEBI" id="CHEBI:18420"/>
    </cofactor>
</comment>
<evidence type="ECO:0000256" key="3">
    <source>
        <dbReference type="ARBA" id="ARBA00022723"/>
    </source>
</evidence>
<evidence type="ECO:0000256" key="4">
    <source>
        <dbReference type="ARBA" id="ARBA00022741"/>
    </source>
</evidence>
<feature type="domain" description="Alpha-glucan water dikinase phosphohistidine-like" evidence="8">
    <location>
        <begin position="41"/>
        <end position="78"/>
    </location>
</feature>
<name>A0A835N767_9ROSI</name>
<dbReference type="Pfam" id="PF22973">
    <property type="entry name" value="GWD1_pHisD"/>
    <property type="match status" value="1"/>
</dbReference>
<keyword evidence="3" id="KW-0479">Metal-binding</keyword>
<evidence type="ECO:0000256" key="5">
    <source>
        <dbReference type="ARBA" id="ARBA00022777"/>
    </source>
</evidence>
<dbReference type="InterPro" id="IPR054481">
    <property type="entry name" value="GWD1_pHisD"/>
</dbReference>
<evidence type="ECO:0000313" key="9">
    <source>
        <dbReference type="EMBL" id="KAF9687430.1"/>
    </source>
</evidence>
<keyword evidence="5" id="KW-0418">Kinase</keyword>